<protein>
    <submittedName>
        <fullName evidence="2">Uncharacterized protein</fullName>
    </submittedName>
</protein>
<dbReference type="EMBL" id="CP011129">
    <property type="protein sequence ID" value="ALN78803.1"/>
    <property type="molecule type" value="Genomic_DNA"/>
</dbReference>
<sequence length="133" mass="14178">MLREAAAKLRRIGAPAHAGAPLRARRREQRKPAPASGAPRVRAGAVAATATGCGAARVSEPVIESSVMRKEPAAGRRRRKQRRIAARFEYRGVDELTAAGRGLRTSAAYATDARSNGKPVPSIDIRRAADEEA</sequence>
<dbReference type="PATRIC" id="fig|84531.8.peg.669"/>
<name>A0A0S2F5M2_LYSAN</name>
<feature type="region of interest" description="Disordered" evidence="1">
    <location>
        <begin position="1"/>
        <end position="43"/>
    </location>
</feature>
<organism evidence="2 3">
    <name type="scientific">Lysobacter antibioticus</name>
    <dbReference type="NCBI Taxonomy" id="84531"/>
    <lineage>
        <taxon>Bacteria</taxon>
        <taxon>Pseudomonadati</taxon>
        <taxon>Pseudomonadota</taxon>
        <taxon>Gammaproteobacteria</taxon>
        <taxon>Lysobacterales</taxon>
        <taxon>Lysobacteraceae</taxon>
        <taxon>Lysobacter</taxon>
    </lineage>
</organism>
<evidence type="ECO:0000313" key="3">
    <source>
        <dbReference type="Proteomes" id="UP000060787"/>
    </source>
</evidence>
<keyword evidence="3" id="KW-1185">Reference proteome</keyword>
<accession>A0A0S2F5M2</accession>
<gene>
    <name evidence="2" type="ORF">LA76x_0642</name>
</gene>
<evidence type="ECO:0000313" key="2">
    <source>
        <dbReference type="EMBL" id="ALN78803.1"/>
    </source>
</evidence>
<feature type="compositionally biased region" description="Low complexity" evidence="1">
    <location>
        <begin position="32"/>
        <end position="43"/>
    </location>
</feature>
<dbReference type="Proteomes" id="UP000060787">
    <property type="component" value="Chromosome"/>
</dbReference>
<feature type="region of interest" description="Disordered" evidence="1">
    <location>
        <begin position="101"/>
        <end position="133"/>
    </location>
</feature>
<proteinExistence type="predicted"/>
<evidence type="ECO:0000256" key="1">
    <source>
        <dbReference type="SAM" id="MobiDB-lite"/>
    </source>
</evidence>
<feature type="compositionally biased region" description="Basic and acidic residues" evidence="1">
    <location>
        <begin position="124"/>
        <end position="133"/>
    </location>
</feature>
<dbReference type="KEGG" id="lab:LA76x_0642"/>
<dbReference type="AlphaFoldDB" id="A0A0S2F5M2"/>
<dbReference type="STRING" id="84531.LA76x_0642"/>
<reference evidence="2 3" key="1">
    <citation type="journal article" date="2015" name="BMC Genomics">
        <title>Comparative genomics and metabolic profiling of the genus Lysobacter.</title>
        <authorList>
            <person name="de Bruijn I."/>
            <person name="Cheng X."/>
            <person name="de Jager V."/>
            <person name="Exposito R.G."/>
            <person name="Watrous J."/>
            <person name="Patel N."/>
            <person name="Postma J."/>
            <person name="Dorrestein P.C."/>
            <person name="Kobayashi D."/>
            <person name="Raaijmakers J.M."/>
        </authorList>
    </citation>
    <scope>NUCLEOTIDE SEQUENCE [LARGE SCALE GENOMIC DNA]</scope>
    <source>
        <strain evidence="2 3">76</strain>
    </source>
</reference>